<dbReference type="InterPro" id="IPR001383">
    <property type="entry name" value="Ribosomal_bL28_bact-type"/>
</dbReference>
<dbReference type="SUPFAM" id="SSF143800">
    <property type="entry name" value="L28p-like"/>
    <property type="match status" value="1"/>
</dbReference>
<comment type="similarity">
    <text evidence="1 5">Belongs to the bacterial ribosomal protein bL28 family.</text>
</comment>
<dbReference type="Gene3D" id="2.30.170.40">
    <property type="entry name" value="Ribosomal protein L28/L24"/>
    <property type="match status" value="1"/>
</dbReference>
<evidence type="ECO:0000313" key="6">
    <source>
        <dbReference type="EMBL" id="ANW98191.1"/>
    </source>
</evidence>
<dbReference type="InterPro" id="IPR050096">
    <property type="entry name" value="Bacterial_rp_bL28"/>
</dbReference>
<dbReference type="GO" id="GO:0006412">
    <property type="term" value="P:translation"/>
    <property type="evidence" value="ECO:0007669"/>
    <property type="project" value="UniProtKB-UniRule"/>
</dbReference>
<dbReference type="NCBIfam" id="TIGR00009">
    <property type="entry name" value="L28"/>
    <property type="match status" value="1"/>
</dbReference>
<organism evidence="6 7">
    <name type="scientific">Thermoclostridium stercorarium subsp. thermolacticum DSM 2910</name>
    <dbReference type="NCBI Taxonomy" id="1121336"/>
    <lineage>
        <taxon>Bacteria</taxon>
        <taxon>Bacillati</taxon>
        <taxon>Bacillota</taxon>
        <taxon>Clostridia</taxon>
        <taxon>Eubacteriales</taxon>
        <taxon>Oscillospiraceae</taxon>
        <taxon>Thermoclostridium</taxon>
    </lineage>
</organism>
<evidence type="ECO:0000256" key="4">
    <source>
        <dbReference type="ARBA" id="ARBA00035174"/>
    </source>
</evidence>
<keyword evidence="2 5" id="KW-0689">Ribosomal protein</keyword>
<protein>
    <recommendedName>
        <fullName evidence="4 5">Large ribosomal subunit protein bL28</fullName>
    </recommendedName>
</protein>
<name>A0A1B1YBP6_THEST</name>
<dbReference type="Pfam" id="PF00830">
    <property type="entry name" value="Ribosomal_L28"/>
    <property type="match status" value="1"/>
</dbReference>
<accession>A0A1B1YBP6</accession>
<dbReference type="HAMAP" id="MF_00373">
    <property type="entry name" value="Ribosomal_bL28"/>
    <property type="match status" value="1"/>
</dbReference>
<reference evidence="6 7" key="1">
    <citation type="submission" date="2016-02" db="EMBL/GenBank/DDBJ databases">
        <title>Comparison of Clostridium stercorarium subspecies using comparative genomics and transcriptomics.</title>
        <authorList>
            <person name="Schellenberg J."/>
            <person name="Thallinger G."/>
            <person name="Levin D.B."/>
            <person name="Zhang X."/>
            <person name="Alvare G."/>
            <person name="Fristensky B."/>
            <person name="Sparling R."/>
        </authorList>
    </citation>
    <scope>NUCLEOTIDE SEQUENCE [LARGE SCALE GENOMIC DNA]</scope>
    <source>
        <strain evidence="6 7">DSM 2910</strain>
    </source>
</reference>
<sequence length="60" mass="6837">MAKCEICGKGQLFGNQISHSHRRTNRAWKPNIKRVRLTINGVTKRMAVCTSCIRSHKNTV</sequence>
<dbReference type="InterPro" id="IPR034704">
    <property type="entry name" value="Ribosomal_bL28/bL31-like_sf"/>
</dbReference>
<dbReference type="OrthoDB" id="9805609at2"/>
<dbReference type="AlphaFoldDB" id="A0A1B1YBP6"/>
<dbReference type="GO" id="GO:0003735">
    <property type="term" value="F:structural constituent of ribosome"/>
    <property type="evidence" value="ECO:0007669"/>
    <property type="project" value="InterPro"/>
</dbReference>
<evidence type="ECO:0000256" key="1">
    <source>
        <dbReference type="ARBA" id="ARBA00008760"/>
    </source>
</evidence>
<keyword evidence="3 5" id="KW-0687">Ribonucleoprotein</keyword>
<evidence type="ECO:0000256" key="5">
    <source>
        <dbReference type="HAMAP-Rule" id="MF_00373"/>
    </source>
</evidence>
<dbReference type="GO" id="GO:1990904">
    <property type="term" value="C:ribonucleoprotein complex"/>
    <property type="evidence" value="ECO:0007669"/>
    <property type="project" value="UniProtKB-KW"/>
</dbReference>
<dbReference type="GO" id="GO:0005840">
    <property type="term" value="C:ribosome"/>
    <property type="evidence" value="ECO:0007669"/>
    <property type="project" value="UniProtKB-KW"/>
</dbReference>
<dbReference type="InterPro" id="IPR026569">
    <property type="entry name" value="Ribosomal_bL28"/>
</dbReference>
<dbReference type="PANTHER" id="PTHR39080">
    <property type="entry name" value="50S RIBOSOMAL PROTEIN L28"/>
    <property type="match status" value="1"/>
</dbReference>
<gene>
    <name evidence="5" type="primary">rpmB</name>
    <name evidence="6" type="ORF">CSTERTH_03615</name>
</gene>
<evidence type="ECO:0000256" key="2">
    <source>
        <dbReference type="ARBA" id="ARBA00022980"/>
    </source>
</evidence>
<dbReference type="PANTHER" id="PTHR39080:SF1">
    <property type="entry name" value="LARGE RIBOSOMAL SUBUNIT PROTEIN BL28A"/>
    <property type="match status" value="1"/>
</dbReference>
<dbReference type="EMBL" id="CP014672">
    <property type="protein sequence ID" value="ANW98191.1"/>
    <property type="molecule type" value="Genomic_DNA"/>
</dbReference>
<dbReference type="Proteomes" id="UP000092971">
    <property type="component" value="Chromosome"/>
</dbReference>
<evidence type="ECO:0000313" key="7">
    <source>
        <dbReference type="Proteomes" id="UP000092971"/>
    </source>
</evidence>
<dbReference type="InterPro" id="IPR037147">
    <property type="entry name" value="Ribosomal_bL28_sf"/>
</dbReference>
<proteinExistence type="inferred from homology"/>
<dbReference type="RefSeq" id="WP_015358478.1">
    <property type="nucleotide sequence ID" value="NZ_CP014672.1"/>
</dbReference>
<evidence type="ECO:0000256" key="3">
    <source>
        <dbReference type="ARBA" id="ARBA00023274"/>
    </source>
</evidence>